<dbReference type="InterPro" id="IPR000281">
    <property type="entry name" value="HTH_RpiR"/>
</dbReference>
<dbReference type="PROSITE" id="PS51071">
    <property type="entry name" value="HTH_RPIR"/>
    <property type="match status" value="1"/>
</dbReference>
<dbReference type="InterPro" id="IPR035472">
    <property type="entry name" value="RpiR-like_SIS"/>
</dbReference>
<dbReference type="InterPro" id="IPR047640">
    <property type="entry name" value="RpiR-like"/>
</dbReference>
<dbReference type="SUPFAM" id="SSF46689">
    <property type="entry name" value="Homeodomain-like"/>
    <property type="match status" value="1"/>
</dbReference>
<keyword evidence="2" id="KW-0238">DNA-binding</keyword>
<dbReference type="Gene3D" id="3.40.50.10490">
    <property type="entry name" value="Glucose-6-phosphate isomerase like protein, domain 1"/>
    <property type="match status" value="1"/>
</dbReference>
<dbReference type="SUPFAM" id="SSF53697">
    <property type="entry name" value="SIS domain"/>
    <property type="match status" value="1"/>
</dbReference>
<dbReference type="GO" id="GO:1901135">
    <property type="term" value="P:carbohydrate derivative metabolic process"/>
    <property type="evidence" value="ECO:0007669"/>
    <property type="project" value="InterPro"/>
</dbReference>
<proteinExistence type="predicted"/>
<protein>
    <submittedName>
        <fullName evidence="5">MurR/RpiR family transcriptional regulator</fullName>
    </submittedName>
</protein>
<evidence type="ECO:0000256" key="3">
    <source>
        <dbReference type="ARBA" id="ARBA00023163"/>
    </source>
</evidence>
<evidence type="ECO:0000313" key="6">
    <source>
        <dbReference type="EMBL" id="XBC52245.1"/>
    </source>
</evidence>
<sequence>MKFDALINQYYNELNENERYIAKYIMEHIEECQEIAITDLAEKTLTSKSSILRFAKKLQFSGFSELKYFLKQTHRPTVKPLKSSYNMLEEDLVQTTKLFKQQINSDILQTFNQANRVFVYGTGWGQRNVINTFVRSFIPLQIFPLHIESQNEVLNIVKNSATNNDLFIILSLSGNNKPNDRILNMLSLKQIPVLSITELSSNKLASYATYNLFFQTTALDAPVDENVSLLPMYQIVDLFFRAYLEEFDQEISSKIE</sequence>
<name>A0AB74TXS1_9LACT</name>
<dbReference type="EMBL" id="CP142434">
    <property type="protein sequence ID" value="XBC47932.1"/>
    <property type="molecule type" value="Genomic_DNA"/>
</dbReference>
<reference evidence="5" key="1">
    <citation type="submission" date="2023-12" db="EMBL/GenBank/DDBJ databases">
        <title>Dolosigranulum savutii sp. nov. isolated from human upper respiratory samples collected in Botswana.</title>
        <authorList>
            <person name="Kelly M.S."/>
        </authorList>
    </citation>
    <scope>NUCLEOTIDE SEQUENCE</scope>
    <source>
        <strain evidence="6">MSK211</strain>
        <strain evidence="5">MSK312</strain>
    </source>
</reference>
<organism evidence="5">
    <name type="scientific">Dolosigranulum savutiense</name>
    <dbReference type="NCBI Taxonomy" id="3110288"/>
    <lineage>
        <taxon>Bacteria</taxon>
        <taxon>Bacillati</taxon>
        <taxon>Bacillota</taxon>
        <taxon>Bacilli</taxon>
        <taxon>Lactobacillales</taxon>
        <taxon>Carnobacteriaceae</taxon>
        <taxon>Dolosigranulum</taxon>
    </lineage>
</organism>
<dbReference type="AlphaFoldDB" id="A0AB74TXS1"/>
<dbReference type="RefSeq" id="WP_347297974.1">
    <property type="nucleotide sequence ID" value="NZ_CP142434.1"/>
</dbReference>
<dbReference type="PANTHER" id="PTHR30514">
    <property type="entry name" value="GLUCOKINASE"/>
    <property type="match status" value="1"/>
</dbReference>
<dbReference type="Gene3D" id="1.10.10.10">
    <property type="entry name" value="Winged helix-like DNA-binding domain superfamily/Winged helix DNA-binding domain"/>
    <property type="match status" value="1"/>
</dbReference>
<evidence type="ECO:0000313" key="5">
    <source>
        <dbReference type="EMBL" id="XBC47932.1"/>
    </source>
</evidence>
<dbReference type="GO" id="GO:0003700">
    <property type="term" value="F:DNA-binding transcription factor activity"/>
    <property type="evidence" value="ECO:0007669"/>
    <property type="project" value="InterPro"/>
</dbReference>
<dbReference type="InterPro" id="IPR001347">
    <property type="entry name" value="SIS_dom"/>
</dbReference>
<dbReference type="InterPro" id="IPR036388">
    <property type="entry name" value="WH-like_DNA-bd_sf"/>
</dbReference>
<feature type="domain" description="HTH rpiR-type" evidence="4">
    <location>
        <begin position="1"/>
        <end position="77"/>
    </location>
</feature>
<dbReference type="InterPro" id="IPR046348">
    <property type="entry name" value="SIS_dom_sf"/>
</dbReference>
<accession>A0AB74TXS1</accession>
<keyword evidence="1" id="KW-0805">Transcription regulation</keyword>
<evidence type="ECO:0000259" key="4">
    <source>
        <dbReference type="PROSITE" id="PS51071"/>
    </source>
</evidence>
<dbReference type="GO" id="GO:0097367">
    <property type="term" value="F:carbohydrate derivative binding"/>
    <property type="evidence" value="ECO:0007669"/>
    <property type="project" value="InterPro"/>
</dbReference>
<evidence type="ECO:0000256" key="1">
    <source>
        <dbReference type="ARBA" id="ARBA00023015"/>
    </source>
</evidence>
<dbReference type="Pfam" id="PF01418">
    <property type="entry name" value="HTH_6"/>
    <property type="match status" value="1"/>
</dbReference>
<dbReference type="Pfam" id="PF01380">
    <property type="entry name" value="SIS"/>
    <property type="match status" value="1"/>
</dbReference>
<evidence type="ECO:0000256" key="2">
    <source>
        <dbReference type="ARBA" id="ARBA00023125"/>
    </source>
</evidence>
<dbReference type="EMBL" id="CP142436">
    <property type="protein sequence ID" value="XBC52245.1"/>
    <property type="molecule type" value="Genomic_DNA"/>
</dbReference>
<dbReference type="CDD" id="cd05013">
    <property type="entry name" value="SIS_RpiR"/>
    <property type="match status" value="1"/>
</dbReference>
<dbReference type="PANTHER" id="PTHR30514:SF1">
    <property type="entry name" value="HTH-TYPE TRANSCRIPTIONAL REGULATOR HEXR-RELATED"/>
    <property type="match status" value="1"/>
</dbReference>
<dbReference type="GO" id="GO:0003677">
    <property type="term" value="F:DNA binding"/>
    <property type="evidence" value="ECO:0007669"/>
    <property type="project" value="UniProtKB-KW"/>
</dbReference>
<keyword evidence="3" id="KW-0804">Transcription</keyword>
<gene>
    <name evidence="6" type="ORF">VUQ07_04025</name>
    <name evidence="5" type="ORF">VUQ09_00605</name>
</gene>
<dbReference type="InterPro" id="IPR009057">
    <property type="entry name" value="Homeodomain-like_sf"/>
</dbReference>